<dbReference type="InterPro" id="IPR003785">
    <property type="entry name" value="Creatininase/forma_Hydrolase"/>
</dbReference>
<dbReference type="GO" id="GO:0047789">
    <property type="term" value="F:creatininase activity"/>
    <property type="evidence" value="ECO:0007669"/>
    <property type="project" value="UniProtKB-EC"/>
</dbReference>
<comment type="caution">
    <text evidence="6">The sequence shown here is derived from an EMBL/GenBank/DDBJ whole genome shotgun (WGS) entry which is preliminary data.</text>
</comment>
<comment type="similarity">
    <text evidence="5">Belongs to the creatininase superfamily.</text>
</comment>
<name>A0A6I1MRB1_9CLOT</name>
<evidence type="ECO:0000313" key="7">
    <source>
        <dbReference type="Proteomes" id="UP000430345"/>
    </source>
</evidence>
<evidence type="ECO:0000256" key="5">
    <source>
        <dbReference type="ARBA" id="ARBA00024029"/>
    </source>
</evidence>
<evidence type="ECO:0000256" key="4">
    <source>
        <dbReference type="ARBA" id="ARBA00022833"/>
    </source>
</evidence>
<dbReference type="InterPro" id="IPR024087">
    <property type="entry name" value="Creatininase-like_sf"/>
</dbReference>
<protein>
    <submittedName>
        <fullName evidence="6">Creatininase</fullName>
        <ecNumber evidence="6">3.5.2.10</ecNumber>
    </submittedName>
</protein>
<dbReference type="GO" id="GO:0009231">
    <property type="term" value="P:riboflavin biosynthetic process"/>
    <property type="evidence" value="ECO:0007669"/>
    <property type="project" value="TreeGrafter"/>
</dbReference>
<keyword evidence="7" id="KW-1185">Reference proteome</keyword>
<dbReference type="InterPro" id="IPR031034">
    <property type="entry name" value="Creatininase"/>
</dbReference>
<dbReference type="GO" id="GO:0006601">
    <property type="term" value="P:creatine biosynthetic process"/>
    <property type="evidence" value="ECO:0007669"/>
    <property type="project" value="InterPro"/>
</dbReference>
<evidence type="ECO:0000256" key="1">
    <source>
        <dbReference type="ARBA" id="ARBA00001947"/>
    </source>
</evidence>
<keyword evidence="2" id="KW-0479">Metal-binding</keyword>
<dbReference type="NCBIfam" id="TIGR04448">
    <property type="entry name" value="creatininase"/>
    <property type="match status" value="1"/>
</dbReference>
<dbReference type="AlphaFoldDB" id="A0A6I1MRB1"/>
<dbReference type="Gene3D" id="3.40.50.10310">
    <property type="entry name" value="Creatininase"/>
    <property type="match status" value="1"/>
</dbReference>
<gene>
    <name evidence="6" type="ORF">GBZ86_13505</name>
</gene>
<dbReference type="GO" id="GO:0006602">
    <property type="term" value="P:creatinine catabolic process"/>
    <property type="evidence" value="ECO:0007669"/>
    <property type="project" value="InterPro"/>
</dbReference>
<evidence type="ECO:0000256" key="3">
    <source>
        <dbReference type="ARBA" id="ARBA00022801"/>
    </source>
</evidence>
<comment type="cofactor">
    <cofactor evidence="1">
        <name>Zn(2+)</name>
        <dbReference type="ChEBI" id="CHEBI:29105"/>
    </cofactor>
</comment>
<sequence>MENITWMEFNKRKEDSVVILPIGSTEQHGPHLPLSVDTVIANGFSTRLAEKINGLVAPALSYGYKSQPLSGGGPLFPGTIDLNGETVIKLVSDILTELIKDGVKKILVLNAHFENEAFILEAIDLVSNTYGDKVTIVETNWWDPMPEDVIDKVFTEIPFPGWALEHAAVTETSLMMYFAPTLVQEDKILDLKVEPCSYHKYPIDKSIVPESGVLATAKTSSAAKGEIIVNSVLDKLVEIVNEVF</sequence>
<dbReference type="Pfam" id="PF02633">
    <property type="entry name" value="Creatininase"/>
    <property type="match status" value="1"/>
</dbReference>
<proteinExistence type="inferred from homology"/>
<dbReference type="PANTHER" id="PTHR35005">
    <property type="entry name" value="3-DEHYDRO-SCYLLO-INOSOSE HYDROLASE"/>
    <property type="match status" value="1"/>
</dbReference>
<dbReference type="EMBL" id="WHJC01000302">
    <property type="protein sequence ID" value="MPQ44752.1"/>
    <property type="molecule type" value="Genomic_DNA"/>
</dbReference>
<organism evidence="6 7">
    <name type="scientific">Clostridium tarantellae</name>
    <dbReference type="NCBI Taxonomy" id="39493"/>
    <lineage>
        <taxon>Bacteria</taxon>
        <taxon>Bacillati</taxon>
        <taxon>Bacillota</taxon>
        <taxon>Clostridia</taxon>
        <taxon>Eubacteriales</taxon>
        <taxon>Clostridiaceae</taxon>
        <taxon>Clostridium</taxon>
    </lineage>
</organism>
<accession>A0A6I1MRB1</accession>
<dbReference type="GO" id="GO:0046872">
    <property type="term" value="F:metal ion binding"/>
    <property type="evidence" value="ECO:0007669"/>
    <property type="project" value="UniProtKB-KW"/>
</dbReference>
<reference evidence="6 7" key="1">
    <citation type="submission" date="2019-10" db="EMBL/GenBank/DDBJ databases">
        <title>The Genome Sequence of Clostridium tarantellae Isolated from Fish Brain.</title>
        <authorList>
            <person name="Bano L."/>
            <person name="Kiel M."/>
            <person name="Sales G."/>
            <person name="Doxey A.C."/>
            <person name="Mansfield M.J."/>
            <person name="Schiavone M."/>
            <person name="Rossetto O."/>
            <person name="Pirazzini M."/>
            <person name="Dobrindt U."/>
            <person name="Montecucco C."/>
        </authorList>
    </citation>
    <scope>NUCLEOTIDE SEQUENCE [LARGE SCALE GENOMIC DNA]</scope>
    <source>
        <strain evidence="6 7">DSM 3997</strain>
    </source>
</reference>
<dbReference type="GO" id="GO:0016811">
    <property type="term" value="F:hydrolase activity, acting on carbon-nitrogen (but not peptide) bonds, in linear amides"/>
    <property type="evidence" value="ECO:0007669"/>
    <property type="project" value="TreeGrafter"/>
</dbReference>
<dbReference type="SUPFAM" id="SSF102215">
    <property type="entry name" value="Creatininase"/>
    <property type="match status" value="1"/>
</dbReference>
<dbReference type="Proteomes" id="UP000430345">
    <property type="component" value="Unassembled WGS sequence"/>
</dbReference>
<evidence type="ECO:0000313" key="6">
    <source>
        <dbReference type="EMBL" id="MPQ44752.1"/>
    </source>
</evidence>
<dbReference type="OrthoDB" id="9801445at2"/>
<evidence type="ECO:0000256" key="2">
    <source>
        <dbReference type="ARBA" id="ARBA00022723"/>
    </source>
</evidence>
<dbReference type="PANTHER" id="PTHR35005:SF1">
    <property type="entry name" value="2-AMINO-5-FORMYLAMINO-6-RIBOSYLAMINOPYRIMIDIN-4(3H)-ONE 5'-MONOPHOSPHATE DEFORMYLASE"/>
    <property type="match status" value="1"/>
</dbReference>
<keyword evidence="4" id="KW-0862">Zinc</keyword>
<dbReference type="EC" id="3.5.2.10" evidence="6"/>
<keyword evidence="3 6" id="KW-0378">Hydrolase</keyword>